<gene>
    <name evidence="3" type="ORF">KFE25_003214</name>
</gene>
<dbReference type="Proteomes" id="UP000751190">
    <property type="component" value="Unassembled WGS sequence"/>
</dbReference>
<dbReference type="GO" id="GO:0005783">
    <property type="term" value="C:endoplasmic reticulum"/>
    <property type="evidence" value="ECO:0007669"/>
    <property type="project" value="TreeGrafter"/>
</dbReference>
<evidence type="ECO:0000313" key="4">
    <source>
        <dbReference type="Proteomes" id="UP000751190"/>
    </source>
</evidence>
<feature type="region of interest" description="Disordered" evidence="1">
    <location>
        <begin position="509"/>
        <end position="530"/>
    </location>
</feature>
<comment type="caution">
    <text evidence="3">The sequence shown here is derived from an EMBL/GenBank/DDBJ whole genome shotgun (WGS) entry which is preliminary data.</text>
</comment>
<sequence>MASVHTAFGVFVEEDAIILDASSGDDATCLAIRRPGGACELVPRPAGGWGGGRAPDLEAVGVVGLLALASGAHLMLVTHRRRAAHAAGYSVWRACAHEVLALGAPALLAPSVRREEEELVRGVRAHVLGSRCLYFSYEHDITHTAQRIATRVQRAQPLWRSSEPRFFFNRAPSEPLIGARADRWALPMILGHVHHHEGVLNGRAFDVLTISRRSARRAGVRLHTRGLGPGGCGEVAHFCETEQILSVDGRLHAHVQLRGSIPLTWAQPPRLMISDPHRSAILAEGKAGSAGCAAHISWLQDEYGPNLGIVSLINQASGAEVALGHALQRELTRLGELAVGYFPFDFHKVCARGKYELCAARLLPQLAHALATHGAFEQEIAPPPSPPPLPLPPRAPPPPRPARADAPGLVRYGADGGAQPGGAAGTPADASAAAAVGAHAAAEPPRSTSHGSLPSLQLLVPADEQPTRGATQAGARRAATAPPSPPAGQAAAAAGVGAFDAGVLQSATAGRRDADGTDGSHNGGGGIASLVGTVPAWTRDPRLPPSRLRDGCARGRIISVQTGVLRTNCVDCQDRTNVAQCEVAMAVLQAQLRHAQVLLPNETIDLHRVFAAQRRCVWADHGDAHSMLYSGTPAVKGDYVRTGRRSVHGALGDAWYSCARFVANNLTDGRRQDSFDLFLRRWTPSPSRKPTDSLYAAPPRQTLIGYGVRCVLSGLMLRAVGGLLCVRLCAWADAQPPPQPTYVHGTACVCEWSQRELGADWRLGHVIWLLLYCRHCYTHLCAHIERFVDMPRLLPGDYTPPPGGVSLDAIH</sequence>
<dbReference type="InterPro" id="IPR002013">
    <property type="entry name" value="SAC_dom"/>
</dbReference>
<dbReference type="PANTHER" id="PTHR45662:SF2">
    <property type="entry name" value="PHOSPHATIDYLINOSITOL-3-PHOSPHATASE SAC1"/>
    <property type="match status" value="1"/>
</dbReference>
<keyword evidence="4" id="KW-1185">Reference proteome</keyword>
<proteinExistence type="predicted"/>
<protein>
    <recommendedName>
        <fullName evidence="2">SAC domain-containing protein</fullName>
    </recommendedName>
</protein>
<dbReference type="PROSITE" id="PS50275">
    <property type="entry name" value="SAC"/>
    <property type="match status" value="1"/>
</dbReference>
<dbReference type="AlphaFoldDB" id="A0A8J6CAJ6"/>
<evidence type="ECO:0000259" key="2">
    <source>
        <dbReference type="PROSITE" id="PS50275"/>
    </source>
</evidence>
<dbReference type="Pfam" id="PF02383">
    <property type="entry name" value="Syja_N"/>
    <property type="match status" value="1"/>
</dbReference>
<dbReference type="GO" id="GO:0043812">
    <property type="term" value="F:phosphatidylinositol-4-phosphate phosphatase activity"/>
    <property type="evidence" value="ECO:0007669"/>
    <property type="project" value="TreeGrafter"/>
</dbReference>
<feature type="region of interest" description="Disordered" evidence="1">
    <location>
        <begin position="465"/>
        <end position="493"/>
    </location>
</feature>
<dbReference type="EMBL" id="JAGTXO010000013">
    <property type="protein sequence ID" value="KAG8464151.1"/>
    <property type="molecule type" value="Genomic_DNA"/>
</dbReference>
<name>A0A8J6CAJ6_DIALT</name>
<dbReference type="OrthoDB" id="1681527at2759"/>
<feature type="compositionally biased region" description="Low complexity" evidence="1">
    <location>
        <begin position="467"/>
        <end position="493"/>
    </location>
</feature>
<organism evidence="3 4">
    <name type="scientific">Diacronema lutheri</name>
    <name type="common">Unicellular marine alga</name>
    <name type="synonym">Monochrysis lutheri</name>
    <dbReference type="NCBI Taxonomy" id="2081491"/>
    <lineage>
        <taxon>Eukaryota</taxon>
        <taxon>Haptista</taxon>
        <taxon>Haptophyta</taxon>
        <taxon>Pavlovophyceae</taxon>
        <taxon>Pavlovales</taxon>
        <taxon>Pavlovaceae</taxon>
        <taxon>Diacronema</taxon>
    </lineage>
</organism>
<evidence type="ECO:0000313" key="3">
    <source>
        <dbReference type="EMBL" id="KAG8464151.1"/>
    </source>
</evidence>
<feature type="domain" description="SAC" evidence="2">
    <location>
        <begin position="124"/>
        <end position="631"/>
    </location>
</feature>
<feature type="compositionally biased region" description="Gly residues" evidence="1">
    <location>
        <begin position="414"/>
        <end position="424"/>
    </location>
</feature>
<evidence type="ECO:0000256" key="1">
    <source>
        <dbReference type="SAM" id="MobiDB-lite"/>
    </source>
</evidence>
<feature type="region of interest" description="Disordered" evidence="1">
    <location>
        <begin position="378"/>
        <end position="429"/>
    </location>
</feature>
<feature type="compositionally biased region" description="Pro residues" evidence="1">
    <location>
        <begin position="381"/>
        <end position="401"/>
    </location>
</feature>
<dbReference type="PANTHER" id="PTHR45662">
    <property type="entry name" value="PHOSPHATIDYLINOSITIDE PHOSPHATASE SAC1"/>
    <property type="match status" value="1"/>
</dbReference>
<accession>A0A8J6CAJ6</accession>
<reference evidence="3" key="1">
    <citation type="submission" date="2021-05" db="EMBL/GenBank/DDBJ databases">
        <title>The genome of the haptophyte Pavlova lutheri (Diacronema luteri, Pavlovales) - a model for lipid biosynthesis in eukaryotic algae.</title>
        <authorList>
            <person name="Hulatt C.J."/>
            <person name="Posewitz M.C."/>
        </authorList>
    </citation>
    <scope>NUCLEOTIDE SEQUENCE</scope>
    <source>
        <strain evidence="3">NIVA-4/92</strain>
    </source>
</reference>
<dbReference type="GO" id="GO:0046856">
    <property type="term" value="P:phosphatidylinositol dephosphorylation"/>
    <property type="evidence" value="ECO:0007669"/>
    <property type="project" value="TreeGrafter"/>
</dbReference>